<evidence type="ECO:0000313" key="3">
    <source>
        <dbReference type="Proteomes" id="UP000325313"/>
    </source>
</evidence>
<proteinExistence type="predicted"/>
<evidence type="ECO:0008006" key="4">
    <source>
        <dbReference type="Google" id="ProtNLM"/>
    </source>
</evidence>
<accession>A0A5B0S3E4</accession>
<comment type="caution">
    <text evidence="2">The sequence shown here is derived from an EMBL/GenBank/DDBJ whole genome shotgun (WGS) entry which is preliminary data.</text>
</comment>
<feature type="chain" id="PRO_5022927705" description="Secreted protein" evidence="1">
    <location>
        <begin position="23"/>
        <end position="93"/>
    </location>
</feature>
<sequence>MKRHQLTILFLSFSSLIYEQRAIQLVGAGVLHSLYPAMGHQVSFIREENVKAENQKEIANCCHSHPQTMQRNGIDMGDGGTSNSKVRYLGILK</sequence>
<evidence type="ECO:0000313" key="2">
    <source>
        <dbReference type="EMBL" id="KAA1131214.1"/>
    </source>
</evidence>
<dbReference type="AlphaFoldDB" id="A0A5B0S3E4"/>
<feature type="signal peptide" evidence="1">
    <location>
        <begin position="1"/>
        <end position="22"/>
    </location>
</feature>
<name>A0A5B0S3E4_PUCGR</name>
<dbReference type="EMBL" id="VDEP01000104">
    <property type="protein sequence ID" value="KAA1131214.1"/>
    <property type="molecule type" value="Genomic_DNA"/>
</dbReference>
<gene>
    <name evidence="2" type="ORF">PGTUg99_024271</name>
</gene>
<evidence type="ECO:0000256" key="1">
    <source>
        <dbReference type="SAM" id="SignalP"/>
    </source>
</evidence>
<dbReference type="Proteomes" id="UP000325313">
    <property type="component" value="Unassembled WGS sequence"/>
</dbReference>
<organism evidence="2 3">
    <name type="scientific">Puccinia graminis f. sp. tritici</name>
    <dbReference type="NCBI Taxonomy" id="56615"/>
    <lineage>
        <taxon>Eukaryota</taxon>
        <taxon>Fungi</taxon>
        <taxon>Dikarya</taxon>
        <taxon>Basidiomycota</taxon>
        <taxon>Pucciniomycotina</taxon>
        <taxon>Pucciniomycetes</taxon>
        <taxon>Pucciniales</taxon>
        <taxon>Pucciniaceae</taxon>
        <taxon>Puccinia</taxon>
    </lineage>
</organism>
<reference evidence="2 3" key="1">
    <citation type="submission" date="2019-05" db="EMBL/GenBank/DDBJ databases">
        <title>Emergence of the Ug99 lineage of the wheat stem rust pathogen through somatic hybridization.</title>
        <authorList>
            <person name="Li F."/>
            <person name="Upadhyaya N.M."/>
            <person name="Sperschneider J."/>
            <person name="Matny O."/>
            <person name="Nguyen-Phuc H."/>
            <person name="Mago R."/>
            <person name="Raley C."/>
            <person name="Miller M.E."/>
            <person name="Silverstein K.A.T."/>
            <person name="Henningsen E."/>
            <person name="Hirsch C.D."/>
            <person name="Visser B."/>
            <person name="Pretorius Z.A."/>
            <person name="Steffenson B.J."/>
            <person name="Schwessinger B."/>
            <person name="Dodds P.N."/>
            <person name="Figueroa M."/>
        </authorList>
    </citation>
    <scope>NUCLEOTIDE SEQUENCE [LARGE SCALE GENOMIC DNA]</scope>
    <source>
        <strain evidence="2 3">Ug99</strain>
    </source>
</reference>
<keyword evidence="1" id="KW-0732">Signal</keyword>
<protein>
    <recommendedName>
        <fullName evidence="4">Secreted protein</fullName>
    </recommendedName>
</protein>